<keyword evidence="6 7" id="KW-0472">Membrane</keyword>
<dbReference type="GO" id="GO:0055085">
    <property type="term" value="P:transmembrane transport"/>
    <property type="evidence" value="ECO:0007669"/>
    <property type="project" value="InterPro"/>
</dbReference>
<dbReference type="InterPro" id="IPR035906">
    <property type="entry name" value="MetI-like_sf"/>
</dbReference>
<proteinExistence type="predicted"/>
<organism evidence="9">
    <name type="scientific">marine metagenome</name>
    <dbReference type="NCBI Taxonomy" id="408172"/>
    <lineage>
        <taxon>unclassified sequences</taxon>
        <taxon>metagenomes</taxon>
        <taxon>ecological metagenomes</taxon>
    </lineage>
</organism>
<keyword evidence="2" id="KW-0813">Transport</keyword>
<evidence type="ECO:0000256" key="1">
    <source>
        <dbReference type="ARBA" id="ARBA00004651"/>
    </source>
</evidence>
<dbReference type="AlphaFoldDB" id="A0A382B9D2"/>
<evidence type="ECO:0000256" key="3">
    <source>
        <dbReference type="ARBA" id="ARBA00022475"/>
    </source>
</evidence>
<protein>
    <recommendedName>
        <fullName evidence="8">ABC transmembrane type-1 domain-containing protein</fullName>
    </recommendedName>
</protein>
<evidence type="ECO:0000256" key="6">
    <source>
        <dbReference type="ARBA" id="ARBA00023136"/>
    </source>
</evidence>
<keyword evidence="3" id="KW-1003">Cell membrane</keyword>
<dbReference type="GO" id="GO:0005886">
    <property type="term" value="C:plasma membrane"/>
    <property type="evidence" value="ECO:0007669"/>
    <property type="project" value="UniProtKB-SubCell"/>
</dbReference>
<feature type="transmembrane region" description="Helical" evidence="7">
    <location>
        <begin position="20"/>
        <end position="42"/>
    </location>
</feature>
<dbReference type="CDD" id="cd06261">
    <property type="entry name" value="TM_PBP2"/>
    <property type="match status" value="1"/>
</dbReference>
<evidence type="ECO:0000256" key="4">
    <source>
        <dbReference type="ARBA" id="ARBA00022692"/>
    </source>
</evidence>
<comment type="subcellular location">
    <subcellularLocation>
        <location evidence="1">Cell membrane</location>
        <topology evidence="1">Multi-pass membrane protein</topology>
    </subcellularLocation>
</comment>
<dbReference type="SUPFAM" id="SSF161098">
    <property type="entry name" value="MetI-like"/>
    <property type="match status" value="1"/>
</dbReference>
<dbReference type="PROSITE" id="PS50928">
    <property type="entry name" value="ABC_TM1"/>
    <property type="match status" value="1"/>
</dbReference>
<evidence type="ECO:0000259" key="8">
    <source>
        <dbReference type="PROSITE" id="PS50928"/>
    </source>
</evidence>
<name>A0A382B9D2_9ZZZZ</name>
<dbReference type="PANTHER" id="PTHR30151:SF0">
    <property type="entry name" value="ABC TRANSPORTER PERMEASE PROTEIN MJ0413-RELATED"/>
    <property type="match status" value="1"/>
</dbReference>
<feature type="transmembrane region" description="Helical" evidence="7">
    <location>
        <begin position="82"/>
        <end position="101"/>
    </location>
</feature>
<keyword evidence="4 7" id="KW-0812">Transmembrane</keyword>
<dbReference type="InterPro" id="IPR000515">
    <property type="entry name" value="MetI-like"/>
</dbReference>
<accession>A0A382B9D2</accession>
<feature type="transmembrane region" description="Helical" evidence="7">
    <location>
        <begin position="178"/>
        <end position="197"/>
    </location>
</feature>
<reference evidence="9" key="1">
    <citation type="submission" date="2018-05" db="EMBL/GenBank/DDBJ databases">
        <authorList>
            <person name="Lanie J.A."/>
            <person name="Ng W.-L."/>
            <person name="Kazmierczak K.M."/>
            <person name="Andrzejewski T.M."/>
            <person name="Davidsen T.M."/>
            <person name="Wayne K.J."/>
            <person name="Tettelin H."/>
            <person name="Glass J.I."/>
            <person name="Rusch D."/>
            <person name="Podicherti R."/>
            <person name="Tsui H.-C.T."/>
            <person name="Winkler M.E."/>
        </authorList>
    </citation>
    <scope>NUCLEOTIDE SEQUENCE</scope>
</reference>
<evidence type="ECO:0000256" key="2">
    <source>
        <dbReference type="ARBA" id="ARBA00022448"/>
    </source>
</evidence>
<evidence type="ECO:0000313" key="9">
    <source>
        <dbReference type="EMBL" id="SVB09902.1"/>
    </source>
</evidence>
<dbReference type="Pfam" id="PF00528">
    <property type="entry name" value="BPD_transp_1"/>
    <property type="match status" value="1"/>
</dbReference>
<keyword evidence="5 7" id="KW-1133">Transmembrane helix</keyword>
<evidence type="ECO:0000256" key="5">
    <source>
        <dbReference type="ARBA" id="ARBA00022989"/>
    </source>
</evidence>
<dbReference type="Gene3D" id="1.10.3720.10">
    <property type="entry name" value="MetI-like"/>
    <property type="match status" value="1"/>
</dbReference>
<feature type="domain" description="ABC transmembrane type-1" evidence="8">
    <location>
        <begin position="16"/>
        <end position="196"/>
    </location>
</feature>
<evidence type="ECO:0000256" key="7">
    <source>
        <dbReference type="SAM" id="Phobius"/>
    </source>
</evidence>
<gene>
    <name evidence="9" type="ORF">METZ01_LOCUS162756</name>
</gene>
<dbReference type="PANTHER" id="PTHR30151">
    <property type="entry name" value="ALKANE SULFONATE ABC TRANSPORTER-RELATED, MEMBRANE SUBUNIT"/>
    <property type="match status" value="1"/>
</dbReference>
<feature type="transmembrane region" description="Helical" evidence="7">
    <location>
        <begin position="54"/>
        <end position="76"/>
    </location>
</feature>
<dbReference type="EMBL" id="UINC01028614">
    <property type="protein sequence ID" value="SVB09902.1"/>
    <property type="molecule type" value="Genomic_DNA"/>
</dbReference>
<sequence>MPLIKLDNDCMMTTHVLSSLGRVILAAVVGLPAGIALGILAGMNRPISKFLEPVGVFANSISGIAWIPLAIVWFGVGWVTTLFIMLNTIFWLMFFNSMLGVRSIAKVYEDSILTMGGSRWDVIRQVYLPGAMPSIITGMRMSMGFGWRALIAAEMIGGDSGLGFMIFTSAAEFKIEEVFLGVIIMALIFMATDRYLLVPLEKWTVERWGLVWKPA</sequence>
<feature type="transmembrane region" description="Helical" evidence="7">
    <location>
        <begin position="145"/>
        <end position="166"/>
    </location>
</feature>